<organism evidence="2 3">
    <name type="scientific">Bacteriovorax antarcticus</name>
    <dbReference type="NCBI Taxonomy" id="3088717"/>
    <lineage>
        <taxon>Bacteria</taxon>
        <taxon>Pseudomonadati</taxon>
        <taxon>Bdellovibrionota</taxon>
        <taxon>Bacteriovoracia</taxon>
        <taxon>Bacteriovoracales</taxon>
        <taxon>Bacteriovoracaceae</taxon>
        <taxon>Bacteriovorax</taxon>
    </lineage>
</organism>
<proteinExistence type="predicted"/>
<reference evidence="2 3" key="1">
    <citation type="submission" date="2023-11" db="EMBL/GenBank/DDBJ databases">
        <title>A Novel Polar Bacteriovorax (B. antarcticus) Isolated from the Biocrust in Antarctica.</title>
        <authorList>
            <person name="Mun W."/>
            <person name="Choi S.Y."/>
            <person name="Mitchell R.J."/>
        </authorList>
    </citation>
    <scope>NUCLEOTIDE SEQUENCE [LARGE SCALE GENOMIC DNA]</scope>
    <source>
        <strain evidence="2 3">PP10</strain>
    </source>
</reference>
<dbReference type="Proteomes" id="UP001302274">
    <property type="component" value="Unassembled WGS sequence"/>
</dbReference>
<dbReference type="RefSeq" id="WP_323578472.1">
    <property type="nucleotide sequence ID" value="NZ_JAYGJQ010000003.1"/>
</dbReference>
<evidence type="ECO:0000313" key="3">
    <source>
        <dbReference type="Proteomes" id="UP001302274"/>
    </source>
</evidence>
<dbReference type="EMBL" id="JAYGJQ010000003">
    <property type="protein sequence ID" value="MEA9358176.1"/>
    <property type="molecule type" value="Genomic_DNA"/>
</dbReference>
<evidence type="ECO:0000313" key="2">
    <source>
        <dbReference type="EMBL" id="MEA9358176.1"/>
    </source>
</evidence>
<comment type="caution">
    <text evidence="2">The sequence shown here is derived from an EMBL/GenBank/DDBJ whole genome shotgun (WGS) entry which is preliminary data.</text>
</comment>
<sequence length="112" mass="12472">MKTIMILATLAFSSQIFAAPVCHLDITKNNVTERTEINLIEIQNPNADIPGYYFNAETEKYTLSVFNADGNYNGTLIVGRKTVEGSVSDEDLVLELDARGSNYLLTCPKYIF</sequence>
<gene>
    <name evidence="2" type="ORF">SHI21_18220</name>
</gene>
<protein>
    <submittedName>
        <fullName evidence="2">Uncharacterized protein</fullName>
    </submittedName>
</protein>
<keyword evidence="3" id="KW-1185">Reference proteome</keyword>
<keyword evidence="1" id="KW-0732">Signal</keyword>
<name>A0ABU5VYP7_9BACT</name>
<feature type="chain" id="PRO_5046708617" evidence="1">
    <location>
        <begin position="19"/>
        <end position="112"/>
    </location>
</feature>
<accession>A0ABU5VYP7</accession>
<evidence type="ECO:0000256" key="1">
    <source>
        <dbReference type="SAM" id="SignalP"/>
    </source>
</evidence>
<feature type="signal peptide" evidence="1">
    <location>
        <begin position="1"/>
        <end position="18"/>
    </location>
</feature>